<sequence>MLQPFRAFFNIHIERRLASKHTEIRDVWLLSKPQFRRCSPSQSCHRLSIMNVDRCIHSTLPEAFG</sequence>
<evidence type="ECO:0000313" key="1">
    <source>
        <dbReference type="EMBL" id="CAK5265178.1"/>
    </source>
</evidence>
<dbReference type="AlphaFoldDB" id="A0AAD2HHG1"/>
<dbReference type="Proteomes" id="UP001295794">
    <property type="component" value="Unassembled WGS sequence"/>
</dbReference>
<comment type="caution">
    <text evidence="2">The sequence shown here is derived from an EMBL/GenBank/DDBJ whole genome shotgun (WGS) entry which is preliminary data.</text>
</comment>
<evidence type="ECO:0000313" key="2">
    <source>
        <dbReference type="EMBL" id="CAK5275938.1"/>
    </source>
</evidence>
<protein>
    <submittedName>
        <fullName evidence="2">Uncharacterized protein</fullName>
    </submittedName>
</protein>
<gene>
    <name evidence="2" type="ORF">MYCIT1_LOCUS24045</name>
    <name evidence="3" type="ORF">MYCIT1_LOCUS26547</name>
    <name evidence="1" type="ORF">MYCIT1_LOCUS5950</name>
</gene>
<dbReference type="EMBL" id="CAVNYO010000405">
    <property type="protein sequence ID" value="CAK5275938.1"/>
    <property type="molecule type" value="Genomic_DNA"/>
</dbReference>
<dbReference type="EMBL" id="CAVNYO010000082">
    <property type="protein sequence ID" value="CAK5265178.1"/>
    <property type="molecule type" value="Genomic_DNA"/>
</dbReference>
<keyword evidence="4" id="KW-1185">Reference proteome</keyword>
<accession>A0AAD2HHG1</accession>
<proteinExistence type="predicted"/>
<evidence type="ECO:0000313" key="4">
    <source>
        <dbReference type="Proteomes" id="UP001295794"/>
    </source>
</evidence>
<dbReference type="EMBL" id="CAVNYO010000419">
    <property type="protein sequence ID" value="CAK5277530.1"/>
    <property type="molecule type" value="Genomic_DNA"/>
</dbReference>
<evidence type="ECO:0000313" key="3">
    <source>
        <dbReference type="EMBL" id="CAK5277530.1"/>
    </source>
</evidence>
<reference evidence="2" key="1">
    <citation type="submission" date="2023-11" db="EMBL/GenBank/DDBJ databases">
        <authorList>
            <person name="De Vega J J."/>
            <person name="De Vega J J."/>
        </authorList>
    </citation>
    <scope>NUCLEOTIDE SEQUENCE</scope>
</reference>
<organism evidence="2 4">
    <name type="scientific">Mycena citricolor</name>
    <dbReference type="NCBI Taxonomy" id="2018698"/>
    <lineage>
        <taxon>Eukaryota</taxon>
        <taxon>Fungi</taxon>
        <taxon>Dikarya</taxon>
        <taxon>Basidiomycota</taxon>
        <taxon>Agaricomycotina</taxon>
        <taxon>Agaricomycetes</taxon>
        <taxon>Agaricomycetidae</taxon>
        <taxon>Agaricales</taxon>
        <taxon>Marasmiineae</taxon>
        <taxon>Mycenaceae</taxon>
        <taxon>Mycena</taxon>
    </lineage>
</organism>
<name>A0AAD2HHG1_9AGAR</name>